<dbReference type="AlphaFoldDB" id="A0AAD7PU13"/>
<feature type="transmembrane region" description="Helical" evidence="4">
    <location>
        <begin position="122"/>
        <end position="140"/>
    </location>
</feature>
<dbReference type="InterPro" id="IPR044566">
    <property type="entry name" value="RMV1-like"/>
</dbReference>
<feature type="transmembrane region" description="Helical" evidence="4">
    <location>
        <begin position="46"/>
        <end position="70"/>
    </location>
</feature>
<dbReference type="PANTHER" id="PTHR45826:SF4">
    <property type="entry name" value="NEUTRAL AMINO ACID TRANSPORTER"/>
    <property type="match status" value="1"/>
</dbReference>
<evidence type="ECO:0000313" key="5">
    <source>
        <dbReference type="EMBL" id="KAJ7967124.1"/>
    </source>
</evidence>
<comment type="caution">
    <text evidence="5">The sequence shown here is derived from an EMBL/GenBank/DDBJ whole genome shotgun (WGS) entry which is preliminary data.</text>
</comment>
<dbReference type="KEGG" id="qsa:O6P43_011427"/>
<keyword evidence="6" id="KW-1185">Reference proteome</keyword>
<gene>
    <name evidence="5" type="ORF">O6P43_011427</name>
</gene>
<dbReference type="PANTHER" id="PTHR45826">
    <property type="entry name" value="POLYAMINE TRANSPORTER PUT1"/>
    <property type="match status" value="1"/>
</dbReference>
<comment type="subcellular location">
    <subcellularLocation>
        <location evidence="1">Cell membrane</location>
        <topology evidence="1">Multi-pass membrane protein</topology>
    </subcellularLocation>
</comment>
<evidence type="ECO:0000313" key="6">
    <source>
        <dbReference type="Proteomes" id="UP001163823"/>
    </source>
</evidence>
<name>A0AAD7PU13_QUISA</name>
<proteinExistence type="predicted"/>
<protein>
    <submittedName>
        <fullName evidence="5">Amino acid/polyamine transporter</fullName>
    </submittedName>
</protein>
<sequence length="228" mass="25263">MLYAQILFLDYLKSAIPALGGGVPWIITVLILTLALTYMNYGGLTIVGWVAILLGVFSLLPFIVMGIIAIPKLTPSRWVIVDLDNVNWSLYLNTLFWNLNYWDSISTLSGEAEDPCKTIPKALFSALFIVLFGYFFPRLIGTGTIPVDRELWSDGYFSDVAKILGGVWLRFWVQAASALSNMGMFVAEMSSDSFQLLGIAEQACFLSSSLKDLVMGHRLLGFCSLHLV</sequence>
<organism evidence="5 6">
    <name type="scientific">Quillaja saponaria</name>
    <name type="common">Soap bark tree</name>
    <dbReference type="NCBI Taxonomy" id="32244"/>
    <lineage>
        <taxon>Eukaryota</taxon>
        <taxon>Viridiplantae</taxon>
        <taxon>Streptophyta</taxon>
        <taxon>Embryophyta</taxon>
        <taxon>Tracheophyta</taxon>
        <taxon>Spermatophyta</taxon>
        <taxon>Magnoliopsida</taxon>
        <taxon>eudicotyledons</taxon>
        <taxon>Gunneridae</taxon>
        <taxon>Pentapetalae</taxon>
        <taxon>rosids</taxon>
        <taxon>fabids</taxon>
        <taxon>Fabales</taxon>
        <taxon>Quillajaceae</taxon>
        <taxon>Quillaja</taxon>
    </lineage>
</organism>
<keyword evidence="4" id="KW-0812">Transmembrane</keyword>
<dbReference type="GO" id="GO:0005886">
    <property type="term" value="C:plasma membrane"/>
    <property type="evidence" value="ECO:0007669"/>
    <property type="project" value="UniProtKB-SubCell"/>
</dbReference>
<evidence type="ECO:0000256" key="4">
    <source>
        <dbReference type="SAM" id="Phobius"/>
    </source>
</evidence>
<dbReference type="Proteomes" id="UP001163823">
    <property type="component" value="Chromosome 5"/>
</dbReference>
<feature type="transmembrane region" description="Helical" evidence="4">
    <location>
        <begin position="15"/>
        <end position="39"/>
    </location>
</feature>
<dbReference type="GO" id="GO:0022857">
    <property type="term" value="F:transmembrane transporter activity"/>
    <property type="evidence" value="ECO:0007669"/>
    <property type="project" value="InterPro"/>
</dbReference>
<keyword evidence="4" id="KW-0472">Membrane</keyword>
<reference evidence="5" key="1">
    <citation type="journal article" date="2023" name="Science">
        <title>Elucidation of the pathway for biosynthesis of saponin adjuvants from the soapbark tree.</title>
        <authorList>
            <person name="Reed J."/>
            <person name="Orme A."/>
            <person name="El-Demerdash A."/>
            <person name="Owen C."/>
            <person name="Martin L.B.B."/>
            <person name="Misra R.C."/>
            <person name="Kikuchi S."/>
            <person name="Rejzek M."/>
            <person name="Martin A.C."/>
            <person name="Harkess A."/>
            <person name="Leebens-Mack J."/>
            <person name="Louveau T."/>
            <person name="Stephenson M.J."/>
            <person name="Osbourn A."/>
        </authorList>
    </citation>
    <scope>NUCLEOTIDE SEQUENCE</scope>
    <source>
        <strain evidence="5">S10</strain>
    </source>
</reference>
<keyword evidence="3" id="KW-1003">Cell membrane</keyword>
<dbReference type="Gene3D" id="1.20.1740.10">
    <property type="entry name" value="Amino acid/polyamine transporter I"/>
    <property type="match status" value="1"/>
</dbReference>
<evidence type="ECO:0000256" key="3">
    <source>
        <dbReference type="ARBA" id="ARBA00022475"/>
    </source>
</evidence>
<keyword evidence="4" id="KW-1133">Transmembrane helix</keyword>
<evidence type="ECO:0000256" key="1">
    <source>
        <dbReference type="ARBA" id="ARBA00004651"/>
    </source>
</evidence>
<evidence type="ECO:0000256" key="2">
    <source>
        <dbReference type="ARBA" id="ARBA00022448"/>
    </source>
</evidence>
<accession>A0AAD7PU13</accession>
<keyword evidence="2" id="KW-0813">Transport</keyword>
<dbReference type="EMBL" id="JARAOO010000005">
    <property type="protein sequence ID" value="KAJ7967124.1"/>
    <property type="molecule type" value="Genomic_DNA"/>
</dbReference>